<reference evidence="7" key="2">
    <citation type="submission" date="2021-04" db="EMBL/GenBank/DDBJ databases">
        <authorList>
            <person name="Gilroy R."/>
        </authorList>
    </citation>
    <scope>NUCLEOTIDE SEQUENCE</scope>
    <source>
        <strain evidence="7">ChiSjej5B23-2810</strain>
    </source>
</reference>
<dbReference type="InterPro" id="IPR028081">
    <property type="entry name" value="Leu-bd"/>
</dbReference>
<dbReference type="InterPro" id="IPR019546">
    <property type="entry name" value="TAT_signal_bac_arc"/>
</dbReference>
<dbReference type="AlphaFoldDB" id="A0A9D2P5W0"/>
<dbReference type="SUPFAM" id="SSF53822">
    <property type="entry name" value="Periplasmic binding protein-like I"/>
    <property type="match status" value="1"/>
</dbReference>
<dbReference type="CDD" id="cd06347">
    <property type="entry name" value="PBP1_ABC_LivK_ligand_binding-like"/>
    <property type="match status" value="1"/>
</dbReference>
<dbReference type="PANTHER" id="PTHR30483:SF6">
    <property type="entry name" value="PERIPLASMIC BINDING PROTEIN OF ABC TRANSPORTER FOR NATURAL AMINO ACIDS"/>
    <property type="match status" value="1"/>
</dbReference>
<feature type="chain" id="PRO_5039125135" evidence="5">
    <location>
        <begin position="37"/>
        <end position="408"/>
    </location>
</feature>
<keyword evidence="3 5" id="KW-0732">Signal</keyword>
<keyword evidence="4" id="KW-0029">Amino-acid transport</keyword>
<proteinExistence type="inferred from homology"/>
<gene>
    <name evidence="7" type="ORF">H9703_01185</name>
</gene>
<evidence type="ECO:0000256" key="1">
    <source>
        <dbReference type="ARBA" id="ARBA00010062"/>
    </source>
</evidence>
<dbReference type="Pfam" id="PF13458">
    <property type="entry name" value="Peripla_BP_6"/>
    <property type="match status" value="1"/>
</dbReference>
<name>A0A9D2P5W0_9FIRM</name>
<dbReference type="PROSITE" id="PS51318">
    <property type="entry name" value="TAT"/>
    <property type="match status" value="1"/>
</dbReference>
<dbReference type="NCBIfam" id="TIGR01409">
    <property type="entry name" value="TAT_signal_seq"/>
    <property type="match status" value="1"/>
</dbReference>
<dbReference type="PANTHER" id="PTHR30483">
    <property type="entry name" value="LEUCINE-SPECIFIC-BINDING PROTEIN"/>
    <property type="match status" value="1"/>
</dbReference>
<evidence type="ECO:0000313" key="8">
    <source>
        <dbReference type="Proteomes" id="UP000823906"/>
    </source>
</evidence>
<dbReference type="InterPro" id="IPR006311">
    <property type="entry name" value="TAT_signal"/>
</dbReference>
<dbReference type="GO" id="GO:0006865">
    <property type="term" value="P:amino acid transport"/>
    <property type="evidence" value="ECO:0007669"/>
    <property type="project" value="UniProtKB-KW"/>
</dbReference>
<dbReference type="PROSITE" id="PS51257">
    <property type="entry name" value="PROKAR_LIPOPROTEIN"/>
    <property type="match status" value="1"/>
</dbReference>
<comment type="similarity">
    <text evidence="1">Belongs to the leucine-binding protein family.</text>
</comment>
<dbReference type="InterPro" id="IPR000709">
    <property type="entry name" value="Leu_Ile_Val-bd"/>
</dbReference>
<accession>A0A9D2P5W0</accession>
<dbReference type="Gene3D" id="3.40.50.2300">
    <property type="match status" value="2"/>
</dbReference>
<evidence type="ECO:0000256" key="2">
    <source>
        <dbReference type="ARBA" id="ARBA00022448"/>
    </source>
</evidence>
<evidence type="ECO:0000259" key="6">
    <source>
        <dbReference type="Pfam" id="PF13458"/>
    </source>
</evidence>
<dbReference type="PRINTS" id="PR00337">
    <property type="entry name" value="LEUILEVALBP"/>
</dbReference>
<evidence type="ECO:0000256" key="3">
    <source>
        <dbReference type="ARBA" id="ARBA00022729"/>
    </source>
</evidence>
<keyword evidence="2" id="KW-0813">Transport</keyword>
<evidence type="ECO:0000256" key="4">
    <source>
        <dbReference type="ARBA" id="ARBA00022970"/>
    </source>
</evidence>
<feature type="signal peptide" evidence="5">
    <location>
        <begin position="1"/>
        <end position="36"/>
    </location>
</feature>
<sequence length="408" mass="42511">MKKSISRRQFLAVVGAAAAVGALSACGSSSSSSSTAASTAASGAASGSASGDTIKVGLLAPLTGDVSVYGIAVANGANLYIKQINEAGGINGKQIEVVEMDEQGDATQAVTCFTQMVDQGITALIGDVTTTPTLAVVAETQDYNMPMVTASATAEAVTYDAETDTVYSNVFRTTFTDPFQGVKMADYATDKLGYTKAAVIYQTGADYNEGLASNFMSEFEANGGEIVASETYSAGDVDFKTQLTTILNANPEMVYCPNYYEDVGQILTQAADVGLDVPFLGGDGWDGVTQYATAEQLDGCYFCANYATGSNPDFESAYEAEYGEPYPNGFSPLGYDAALTVCGGLQAAEEAGLEPGSDEYKQAVIDGIKNGSFEGVTGSFTFDDHNDPVKTAAILTFENGEAVFVEQY</sequence>
<dbReference type="Proteomes" id="UP000823906">
    <property type="component" value="Unassembled WGS sequence"/>
</dbReference>
<protein>
    <submittedName>
        <fullName evidence="7">ABC transporter substrate-binding protein</fullName>
    </submittedName>
</protein>
<dbReference type="InterPro" id="IPR051010">
    <property type="entry name" value="BCAA_transport"/>
</dbReference>
<evidence type="ECO:0000313" key="7">
    <source>
        <dbReference type="EMBL" id="HJC44747.1"/>
    </source>
</evidence>
<feature type="domain" description="Leucine-binding protein" evidence="6">
    <location>
        <begin position="53"/>
        <end position="398"/>
    </location>
</feature>
<dbReference type="InterPro" id="IPR028082">
    <property type="entry name" value="Peripla_BP_I"/>
</dbReference>
<evidence type="ECO:0000256" key="5">
    <source>
        <dbReference type="SAM" id="SignalP"/>
    </source>
</evidence>
<reference evidence="7" key="1">
    <citation type="journal article" date="2021" name="PeerJ">
        <title>Extensive microbial diversity within the chicken gut microbiome revealed by metagenomics and culture.</title>
        <authorList>
            <person name="Gilroy R."/>
            <person name="Ravi A."/>
            <person name="Getino M."/>
            <person name="Pursley I."/>
            <person name="Horton D.L."/>
            <person name="Alikhan N.F."/>
            <person name="Baker D."/>
            <person name="Gharbi K."/>
            <person name="Hall N."/>
            <person name="Watson M."/>
            <person name="Adriaenssens E.M."/>
            <person name="Foster-Nyarko E."/>
            <person name="Jarju S."/>
            <person name="Secka A."/>
            <person name="Antonio M."/>
            <person name="Oren A."/>
            <person name="Chaudhuri R.R."/>
            <person name="La Ragione R."/>
            <person name="Hildebrand F."/>
            <person name="Pallen M.J."/>
        </authorList>
    </citation>
    <scope>NUCLEOTIDE SEQUENCE</scope>
    <source>
        <strain evidence="7">ChiSjej5B23-2810</strain>
    </source>
</reference>
<organism evidence="7 8">
    <name type="scientific">Candidatus Faecalibacterium faecigallinarum</name>
    <dbReference type="NCBI Taxonomy" id="2838577"/>
    <lineage>
        <taxon>Bacteria</taxon>
        <taxon>Bacillati</taxon>
        <taxon>Bacillota</taxon>
        <taxon>Clostridia</taxon>
        <taxon>Eubacteriales</taxon>
        <taxon>Oscillospiraceae</taxon>
        <taxon>Faecalibacterium</taxon>
    </lineage>
</organism>
<comment type="caution">
    <text evidence="7">The sequence shown here is derived from an EMBL/GenBank/DDBJ whole genome shotgun (WGS) entry which is preliminary data.</text>
</comment>
<dbReference type="EMBL" id="DWWN01000008">
    <property type="protein sequence ID" value="HJC44747.1"/>
    <property type="molecule type" value="Genomic_DNA"/>
</dbReference>